<dbReference type="Pfam" id="PF00510">
    <property type="entry name" value="COX3"/>
    <property type="match status" value="1"/>
</dbReference>
<evidence type="ECO:0000313" key="9">
    <source>
        <dbReference type="EMBL" id="GGJ35189.1"/>
    </source>
</evidence>
<evidence type="ECO:0000259" key="8">
    <source>
        <dbReference type="PROSITE" id="PS50253"/>
    </source>
</evidence>
<feature type="transmembrane region" description="Helical" evidence="7">
    <location>
        <begin position="51"/>
        <end position="73"/>
    </location>
</feature>
<dbReference type="PANTHER" id="PTHR11403">
    <property type="entry name" value="CYTOCHROME C OXIDASE SUBUNIT III"/>
    <property type="match status" value="1"/>
</dbReference>
<feature type="transmembrane region" description="Helical" evidence="7">
    <location>
        <begin position="88"/>
        <end position="107"/>
    </location>
</feature>
<dbReference type="PROSITE" id="PS50253">
    <property type="entry name" value="COX3"/>
    <property type="match status" value="1"/>
</dbReference>
<feature type="transmembrane region" description="Helical" evidence="7">
    <location>
        <begin position="159"/>
        <end position="179"/>
    </location>
</feature>
<reference evidence="9" key="2">
    <citation type="submission" date="2020-09" db="EMBL/GenBank/DDBJ databases">
        <authorList>
            <person name="Sun Q."/>
            <person name="Zhou Y."/>
        </authorList>
    </citation>
    <scope>NUCLEOTIDE SEQUENCE</scope>
    <source>
        <strain evidence="9">CGMCC 1.3617</strain>
    </source>
</reference>
<feature type="transmembrane region" description="Helical" evidence="7">
    <location>
        <begin position="119"/>
        <end position="139"/>
    </location>
</feature>
<keyword evidence="5 7" id="KW-0472">Membrane</keyword>
<feature type="transmembrane region" description="Helical" evidence="7">
    <location>
        <begin position="200"/>
        <end position="220"/>
    </location>
</feature>
<dbReference type="GO" id="GO:0005886">
    <property type="term" value="C:plasma membrane"/>
    <property type="evidence" value="ECO:0007669"/>
    <property type="project" value="UniProtKB-SubCell"/>
</dbReference>
<dbReference type="AlphaFoldDB" id="A0A917L1E7"/>
<protein>
    <submittedName>
        <fullName evidence="9">Cytochrome-c oxidase</fullName>
    </submittedName>
</protein>
<keyword evidence="10" id="KW-1185">Reference proteome</keyword>
<evidence type="ECO:0000256" key="7">
    <source>
        <dbReference type="SAM" id="Phobius"/>
    </source>
</evidence>
<evidence type="ECO:0000256" key="6">
    <source>
        <dbReference type="RuleBase" id="RU003376"/>
    </source>
</evidence>
<proteinExistence type="inferred from homology"/>
<reference evidence="9" key="1">
    <citation type="journal article" date="2014" name="Int. J. Syst. Evol. Microbiol.">
        <title>Complete genome sequence of Corynebacterium casei LMG S-19264T (=DSM 44701T), isolated from a smear-ripened cheese.</title>
        <authorList>
            <consortium name="US DOE Joint Genome Institute (JGI-PGF)"/>
            <person name="Walter F."/>
            <person name="Albersmeier A."/>
            <person name="Kalinowski J."/>
            <person name="Ruckert C."/>
        </authorList>
    </citation>
    <scope>NUCLEOTIDE SEQUENCE</scope>
    <source>
        <strain evidence="9">CGMCC 1.3617</strain>
    </source>
</reference>
<organism evidence="9 10">
    <name type="scientific">Neoroseomonas lacus</name>
    <dbReference type="NCBI Taxonomy" id="287609"/>
    <lineage>
        <taxon>Bacteria</taxon>
        <taxon>Pseudomonadati</taxon>
        <taxon>Pseudomonadota</taxon>
        <taxon>Alphaproteobacteria</taxon>
        <taxon>Acetobacterales</taxon>
        <taxon>Acetobacteraceae</taxon>
        <taxon>Neoroseomonas</taxon>
    </lineage>
</organism>
<dbReference type="EMBL" id="BMKW01000014">
    <property type="protein sequence ID" value="GGJ35189.1"/>
    <property type="molecule type" value="Genomic_DNA"/>
</dbReference>
<evidence type="ECO:0000256" key="1">
    <source>
        <dbReference type="ARBA" id="ARBA00004141"/>
    </source>
</evidence>
<dbReference type="InterPro" id="IPR013833">
    <property type="entry name" value="Cyt_c_oxidase_su3_a-hlx"/>
</dbReference>
<dbReference type="PANTHER" id="PTHR11403:SF10">
    <property type="entry name" value="CYTOCHROME C OXIDASE"/>
    <property type="match status" value="1"/>
</dbReference>
<evidence type="ECO:0000313" key="10">
    <source>
        <dbReference type="Proteomes" id="UP000661507"/>
    </source>
</evidence>
<evidence type="ECO:0000256" key="4">
    <source>
        <dbReference type="ARBA" id="ARBA00022989"/>
    </source>
</evidence>
<sequence>MTAIILYVAVLGSIAAWWLSRQRLMAKPWLEVGAAGEAPGTGASEVPAAKLGLWVFLAVVGALLTLFVSAYLMRMHMSQDWRPLPTPWMLWFNTALLALSSFGLHRAQMAARIGWRQGIEVGMIAGGLAALGFLAGQYLAWQQVMAEGFGVATNPSSSFFYLITTVHGLHLLGGLVVLGRTIYRTARGAGLEQLRLSVELCATYWHFLLVAWIALFGLLLHG</sequence>
<dbReference type="InterPro" id="IPR000298">
    <property type="entry name" value="Cyt_c_oxidase-like_su3"/>
</dbReference>
<evidence type="ECO:0000256" key="3">
    <source>
        <dbReference type="ARBA" id="ARBA00022692"/>
    </source>
</evidence>
<dbReference type="Proteomes" id="UP000661507">
    <property type="component" value="Unassembled WGS sequence"/>
</dbReference>
<dbReference type="SUPFAM" id="SSF81452">
    <property type="entry name" value="Cytochrome c oxidase subunit III-like"/>
    <property type="match status" value="1"/>
</dbReference>
<dbReference type="GO" id="GO:0019646">
    <property type="term" value="P:aerobic electron transport chain"/>
    <property type="evidence" value="ECO:0007669"/>
    <property type="project" value="InterPro"/>
</dbReference>
<keyword evidence="4 7" id="KW-1133">Transmembrane helix</keyword>
<comment type="subcellular location">
    <subcellularLocation>
        <location evidence="6">Cell membrane</location>
        <topology evidence="6">Multi-pass membrane protein</topology>
    </subcellularLocation>
    <subcellularLocation>
        <location evidence="1">Membrane</location>
        <topology evidence="1">Multi-pass membrane protein</topology>
    </subcellularLocation>
</comment>
<keyword evidence="3 6" id="KW-0812">Transmembrane</keyword>
<dbReference type="Gene3D" id="1.20.120.80">
    <property type="entry name" value="Cytochrome c oxidase, subunit III, four-helix bundle"/>
    <property type="match status" value="1"/>
</dbReference>
<feature type="domain" description="Heme-copper oxidase subunit III family profile" evidence="8">
    <location>
        <begin position="1"/>
        <end position="222"/>
    </location>
</feature>
<comment type="caution">
    <text evidence="9">The sequence shown here is derived from an EMBL/GenBank/DDBJ whole genome shotgun (WGS) entry which is preliminary data.</text>
</comment>
<dbReference type="InterPro" id="IPR024791">
    <property type="entry name" value="Cyt_c/ubiquinol_Oxase_su3"/>
</dbReference>
<dbReference type="InterPro" id="IPR035973">
    <property type="entry name" value="Cyt_c_oxidase_su3-like_sf"/>
</dbReference>
<evidence type="ECO:0000256" key="2">
    <source>
        <dbReference type="ARBA" id="ARBA00010581"/>
    </source>
</evidence>
<accession>A0A917L1E7</accession>
<dbReference type="GO" id="GO:0004129">
    <property type="term" value="F:cytochrome-c oxidase activity"/>
    <property type="evidence" value="ECO:0007669"/>
    <property type="project" value="InterPro"/>
</dbReference>
<gene>
    <name evidence="9" type="primary">coxO</name>
    <name evidence="9" type="ORF">GCM10011320_48740</name>
</gene>
<evidence type="ECO:0000256" key="5">
    <source>
        <dbReference type="ARBA" id="ARBA00023136"/>
    </source>
</evidence>
<comment type="similarity">
    <text evidence="2 6">Belongs to the cytochrome c oxidase subunit 3 family.</text>
</comment>
<name>A0A917L1E7_9PROT</name>
<dbReference type="RefSeq" id="WP_188971725.1">
    <property type="nucleotide sequence ID" value="NZ_BMKW01000014.1"/>
</dbReference>